<dbReference type="FunFam" id="2.30.310.10:FF:000003">
    <property type="entry name" value="Zinc knuckle domain containing protein"/>
    <property type="match status" value="1"/>
</dbReference>
<dbReference type="PANTHER" id="PTHR15239">
    <property type="entry name" value="NUCLEAR EXPORT MEDIATOR FACTOR NEMF"/>
    <property type="match status" value="1"/>
</dbReference>
<reference evidence="4 5" key="1">
    <citation type="journal article" date="1997" name="J. Bacteriol.">
        <title>Complete genome sequence of Methanobacterium thermoautotrophicum deltaH: functional analysis and comparative genomics.</title>
        <authorList>
            <person name="Smith D.R."/>
            <person name="Doucette-Stamm L.A."/>
            <person name="Deloughery C."/>
            <person name="Lee H.-M."/>
            <person name="Dubois J."/>
            <person name="Aldredge T."/>
            <person name="Bashirzadeh R."/>
            <person name="Blakely D."/>
            <person name="Cook R."/>
            <person name="Gilbert K."/>
            <person name="Harrison D."/>
            <person name="Hoang L."/>
            <person name="Keagle P."/>
            <person name="Lumm W."/>
            <person name="Pothier B."/>
            <person name="Qiu D."/>
            <person name="Spadafora R."/>
            <person name="Vicare R."/>
            <person name="Wang Y."/>
            <person name="Wierzbowski J."/>
            <person name="Gibson R."/>
            <person name="Jiwani N."/>
            <person name="Caruso A."/>
            <person name="Bush D."/>
            <person name="Safer H."/>
            <person name="Patwell D."/>
            <person name="Prabhakar S."/>
            <person name="McDougall S."/>
            <person name="Shimer G."/>
            <person name="Goyal A."/>
            <person name="Pietrovski S."/>
            <person name="Church G.M."/>
            <person name="Daniels C.J."/>
            <person name="Mao J.-i."/>
            <person name="Rice P."/>
            <person name="Nolling J."/>
            <person name="Reeve J.N."/>
        </authorList>
    </citation>
    <scope>NUCLEOTIDE SEQUENCE [LARGE SCALE GENOMIC DNA]</scope>
    <source>
        <strain evidence="5">ATCC 29096 / DSM 1053 / JCM 10044 / NBRC 100330 / Delta H</strain>
    </source>
</reference>
<dbReference type="GO" id="GO:0005737">
    <property type="term" value="C:cytoplasm"/>
    <property type="evidence" value="ECO:0007669"/>
    <property type="project" value="UniProtKB-ARBA"/>
</dbReference>
<dbReference type="HOGENOM" id="CLU_003612_2_1_2"/>
<name>O27929_METTH</name>
<dbReference type="PIR" id="F69121">
    <property type="entry name" value="F69121"/>
</dbReference>
<dbReference type="InterPro" id="IPR010979">
    <property type="entry name" value="Ribosomal_uS13-like_H2TH"/>
</dbReference>
<dbReference type="GO" id="GO:0000049">
    <property type="term" value="F:tRNA binding"/>
    <property type="evidence" value="ECO:0007669"/>
    <property type="project" value="UniProtKB-UniRule"/>
</dbReference>
<dbReference type="KEGG" id="mth:MTH_1907"/>
<gene>
    <name evidence="2" type="primary">rqcH</name>
    <name evidence="4" type="ordered locus">MTH_1907</name>
</gene>
<evidence type="ECO:0000256" key="1">
    <source>
        <dbReference type="ARBA" id="ARBA00023054"/>
    </source>
</evidence>
<dbReference type="InterPro" id="IPR051608">
    <property type="entry name" value="RQC_Subunit_NEMF"/>
</dbReference>
<dbReference type="HAMAP" id="MF_00844_A">
    <property type="entry name" value="RqcH_A"/>
    <property type="match status" value="1"/>
</dbReference>
<dbReference type="PaxDb" id="187420-MTH_1907"/>
<keyword evidence="2" id="KW-0648">Protein biosynthesis</keyword>
<evidence type="ECO:0000256" key="2">
    <source>
        <dbReference type="HAMAP-Rule" id="MF_00844"/>
    </source>
</evidence>
<feature type="coiled-coil region" evidence="2">
    <location>
        <begin position="289"/>
        <end position="316"/>
    </location>
</feature>
<keyword evidence="5" id="KW-1185">Reference proteome</keyword>
<keyword evidence="2" id="KW-0694">RNA-binding</keyword>
<dbReference type="PATRIC" id="fig|187420.15.peg.1863"/>
<dbReference type="InterPro" id="IPR008532">
    <property type="entry name" value="NFACT_RNA-bd"/>
</dbReference>
<comment type="similarity">
    <text evidence="2">Belongs to the NEMF family.</text>
</comment>
<comment type="function">
    <text evidence="2">Probably part of the ribosome quality control system (RQC). May mediate the addition of alanine residues (Ala tailing) to incompletely synthesized nascent chains from stalled ribosomes, leading to their degradation.</text>
</comment>
<dbReference type="InterPro" id="IPR043681">
    <property type="entry name" value="RqcH_archaeal"/>
</dbReference>
<dbReference type="AlphaFoldDB" id="O27929"/>
<dbReference type="PANTHER" id="PTHR15239:SF6">
    <property type="entry name" value="RIBOSOME QUALITY CONTROL COMPLEX SUBUNIT NEMF"/>
    <property type="match status" value="1"/>
</dbReference>
<dbReference type="EnsemblBacteria" id="AAB86367">
    <property type="protein sequence ID" value="AAB86367"/>
    <property type="gene ID" value="MTH_1907"/>
</dbReference>
<protein>
    <recommendedName>
        <fullName evidence="2">Archaeal Rqc2 homolog aRqcH</fullName>
        <shortName evidence="2">aRqcH</shortName>
    </recommendedName>
</protein>
<comment type="subunit">
    <text evidence="2">Associates with stalled 50S ribosomal subunits.</text>
</comment>
<evidence type="ECO:0000313" key="4">
    <source>
        <dbReference type="EMBL" id="AAB86367.1"/>
    </source>
</evidence>
<dbReference type="Pfam" id="PF05670">
    <property type="entry name" value="NFACT-R_1"/>
    <property type="match status" value="1"/>
</dbReference>
<feature type="domain" description="NFACT RNA-binding" evidence="3">
    <location>
        <begin position="459"/>
        <end position="569"/>
    </location>
</feature>
<organism evidence="4 5">
    <name type="scientific">Methanothermobacter thermautotrophicus (strain ATCC 29096 / DSM 1053 / JCM 10044 / NBRC 100330 / Delta H)</name>
    <name type="common">Methanobacterium thermoautotrophicum</name>
    <dbReference type="NCBI Taxonomy" id="187420"/>
    <lineage>
        <taxon>Archaea</taxon>
        <taxon>Methanobacteriati</taxon>
        <taxon>Methanobacteriota</taxon>
        <taxon>Methanomada group</taxon>
        <taxon>Methanobacteria</taxon>
        <taxon>Methanobacteriales</taxon>
        <taxon>Methanobacteriaceae</taxon>
        <taxon>Methanothermobacter</taxon>
    </lineage>
</organism>
<dbReference type="STRING" id="187420.MTH_1907"/>
<evidence type="ECO:0000259" key="3">
    <source>
        <dbReference type="Pfam" id="PF05670"/>
    </source>
</evidence>
<keyword evidence="2" id="KW-0699">rRNA-binding</keyword>
<dbReference type="SUPFAM" id="SSF46946">
    <property type="entry name" value="S13-like H2TH domain"/>
    <property type="match status" value="1"/>
</dbReference>
<feature type="coiled-coil region" evidence="2">
    <location>
        <begin position="408"/>
        <end position="442"/>
    </location>
</feature>
<dbReference type="GO" id="GO:0043023">
    <property type="term" value="F:ribosomal large subunit binding"/>
    <property type="evidence" value="ECO:0007669"/>
    <property type="project" value="UniProtKB-UniRule"/>
</dbReference>
<dbReference type="GO" id="GO:0072344">
    <property type="term" value="P:rescue of stalled ribosome"/>
    <property type="evidence" value="ECO:0007669"/>
    <property type="project" value="UniProtKB-UniRule"/>
</dbReference>
<sequence>MLYMKTMSNVDVFAVTSELNEMLRGARVDKAYQPLRDTVIIRFHVPGEGRVDVVMQAGVRIHRTNYPPQNPKVPPSFPMLLRKHLKGGVVREVRQHGFDRIVEITVEKDQEYTLMVELFAKGNIILLNQQREIILPLKRKTWSDRRIASREIYEYPPSRGINPLDHDPSELEDILMNSGADLIRTLARNGFGGLYAEEIVLRAGLDKNTPCSNLTPDDIRKIDAAIYETFKPLRELDLKPHIIGDGEDVLPIELRVYSGRERRYFESFNDAADEFFSSIFREEIRRAHEEEWEREVDRFRKRLRIQRETLEKFKKTIEVSTRRGDLLYANYSLVEEVLATIRRAREKYSWDEIKNIIADARKRGLPEASNITEIDRMGNITIFLDGEPVRIDSKLGVPENAEVYYEKAKKAKRKIKGVMTAIEKTEKEIERIEKKRDDALRNIMVPRRRVKRKLRWFEKFRWFVSSDGFLVIGGRDAGTNEMVVKKHMEPRDIYLHSDIHGAPSVVIKTEGRDVPETTIQEAAVFAASFSSAWTRGFTSLDVYWVHPEQVSKTPRSGEFVARGAFIIRGSRNYLRGVPLKIAIGVVDYEGERIMSGPPSAVKRMTEKFVTVKPGYTKKEALAKAIKSRVDDENLFPLEDFIRNLPPGKGDIVEDD</sequence>
<keyword evidence="2" id="KW-0820">tRNA-binding</keyword>
<keyword evidence="1 2" id="KW-0175">Coiled coil</keyword>
<dbReference type="FunCoup" id="O27929">
    <property type="interactions" value="123"/>
</dbReference>
<dbReference type="GO" id="GO:0019843">
    <property type="term" value="F:rRNA binding"/>
    <property type="evidence" value="ECO:0007669"/>
    <property type="project" value="UniProtKB-UniRule"/>
</dbReference>
<proteinExistence type="inferred from homology"/>
<dbReference type="Proteomes" id="UP000005223">
    <property type="component" value="Chromosome"/>
</dbReference>
<dbReference type="EMBL" id="AE000666">
    <property type="protein sequence ID" value="AAB86367.1"/>
    <property type="molecule type" value="Genomic_DNA"/>
</dbReference>
<dbReference type="NCBIfam" id="NF041120">
    <property type="entry name" value="RqcH_arch"/>
    <property type="match status" value="1"/>
</dbReference>
<dbReference type="Pfam" id="PF05833">
    <property type="entry name" value="NFACT_N"/>
    <property type="match status" value="1"/>
</dbReference>
<accession>O27929</accession>
<evidence type="ECO:0000313" key="5">
    <source>
        <dbReference type="Proteomes" id="UP000005223"/>
    </source>
</evidence>
<dbReference type="InParanoid" id="O27929"/>
<dbReference type="Gene3D" id="2.30.310.10">
    <property type="entry name" value="ibrinogen binding protein from staphylococcus aureus domain"/>
    <property type="match status" value="1"/>
</dbReference>
<dbReference type="GO" id="GO:1990112">
    <property type="term" value="C:RQC complex"/>
    <property type="evidence" value="ECO:0007669"/>
    <property type="project" value="TreeGrafter"/>
</dbReference>